<dbReference type="Proteomes" id="UP001159363">
    <property type="component" value="Chromosome 1"/>
</dbReference>
<dbReference type="EMBL" id="JARBHB010000001">
    <property type="protein sequence ID" value="KAJ8897512.1"/>
    <property type="molecule type" value="Genomic_DNA"/>
</dbReference>
<proteinExistence type="predicted"/>
<organism evidence="1 2">
    <name type="scientific">Dryococelus australis</name>
    <dbReference type="NCBI Taxonomy" id="614101"/>
    <lineage>
        <taxon>Eukaryota</taxon>
        <taxon>Metazoa</taxon>
        <taxon>Ecdysozoa</taxon>
        <taxon>Arthropoda</taxon>
        <taxon>Hexapoda</taxon>
        <taxon>Insecta</taxon>
        <taxon>Pterygota</taxon>
        <taxon>Neoptera</taxon>
        <taxon>Polyneoptera</taxon>
        <taxon>Phasmatodea</taxon>
        <taxon>Verophasmatodea</taxon>
        <taxon>Anareolatae</taxon>
        <taxon>Phasmatidae</taxon>
        <taxon>Eurycanthinae</taxon>
        <taxon>Dryococelus</taxon>
    </lineage>
</organism>
<gene>
    <name evidence="1" type="ORF">PR048_002859</name>
</gene>
<evidence type="ECO:0000313" key="1">
    <source>
        <dbReference type="EMBL" id="KAJ8897512.1"/>
    </source>
</evidence>
<comment type="caution">
    <text evidence="1">The sequence shown here is derived from an EMBL/GenBank/DDBJ whole genome shotgun (WGS) entry which is preliminary data.</text>
</comment>
<keyword evidence="2" id="KW-1185">Reference proteome</keyword>
<evidence type="ECO:0000313" key="2">
    <source>
        <dbReference type="Proteomes" id="UP001159363"/>
    </source>
</evidence>
<reference evidence="1 2" key="1">
    <citation type="submission" date="2023-02" db="EMBL/GenBank/DDBJ databases">
        <title>LHISI_Scaffold_Assembly.</title>
        <authorList>
            <person name="Stuart O.P."/>
            <person name="Cleave R."/>
            <person name="Magrath M.J.L."/>
            <person name="Mikheyev A.S."/>
        </authorList>
    </citation>
    <scope>NUCLEOTIDE SEQUENCE [LARGE SCALE GENOMIC DNA]</scope>
    <source>
        <strain evidence="1">Daus_M_001</strain>
        <tissue evidence="1">Leg muscle</tissue>
    </source>
</reference>
<accession>A0ABQ9ILG2</accession>
<protein>
    <submittedName>
        <fullName evidence="1">Uncharacterized protein</fullName>
    </submittedName>
</protein>
<name>A0ABQ9ILG2_9NEOP</name>
<sequence>MKDHTLNYARIFVLVPFHISGPGHNRLERFANGSKRVVVCRQEEGAEARQVIQLNWAHVATNCGLLVASFSECVLAAVSAYRCYRRVCPCARHDRRRSPEPAESFYSTASKELLVSSWLGHSPASALGDSGVLLVPPHQKHIKINLQMDSNNLHIDQSECVNQRLESQYPDESDTTYPTRRNLSSSQLKASSYVISVCRVVFVMWLASSPPTKAIRVQSPAGSLRIFACGNRRVFSGISRFLPPFNFGDAPYSPQSHSSAFTTSMLRAVHISPPTHPPSWIYRSFRQSFFFRRRMRRKKEVKNDAATAAPSGTACRETVFPGAGTVVHFLPGGIVGWRNCTEFHTPVGPLPTSCHTHLAVAEMSCLSYRLFTVR</sequence>